<dbReference type="EMBL" id="JALP01000200">
    <property type="protein sequence ID" value="THG89731.1"/>
    <property type="molecule type" value="Genomic_DNA"/>
</dbReference>
<dbReference type="PANTHER" id="PTHR39175:SF1">
    <property type="entry name" value="FAMILY PROTEIN, PUTATIVE (AFU_ORTHOLOGUE AFUA_3G15060)-RELATED"/>
    <property type="match status" value="1"/>
</dbReference>
<dbReference type="Pfam" id="PF00903">
    <property type="entry name" value="Glyoxalase"/>
    <property type="match status" value="1"/>
</dbReference>
<evidence type="ECO:0000259" key="1">
    <source>
        <dbReference type="PROSITE" id="PS51819"/>
    </source>
</evidence>
<reference evidence="3 5" key="2">
    <citation type="submission" date="2014-01" db="EMBL/GenBank/DDBJ databases">
        <title>Draft genome sequencing of Bacillus alcalophilus CGMCC 1.3604.</title>
        <authorList>
            <person name="Yang J."/>
            <person name="Diao L."/>
            <person name="Yang S."/>
        </authorList>
    </citation>
    <scope>NUCLEOTIDE SEQUENCE [LARGE SCALE GENOMIC DNA]</scope>
    <source>
        <strain evidence="3 5">CGMCC 1.3604</strain>
    </source>
</reference>
<feature type="domain" description="VOC" evidence="1">
    <location>
        <begin position="7"/>
        <end position="121"/>
    </location>
</feature>
<dbReference type="InterPro" id="IPR004360">
    <property type="entry name" value="Glyas_Fos-R_dOase_dom"/>
</dbReference>
<dbReference type="Gene3D" id="3.10.180.10">
    <property type="entry name" value="2,3-Dihydroxybiphenyl 1,2-Dioxygenase, domain 1"/>
    <property type="match status" value="1"/>
</dbReference>
<organism evidence="2 4">
    <name type="scientific">Alkalihalobacillus alcalophilus ATCC 27647 = CGMCC 1.3604</name>
    <dbReference type="NCBI Taxonomy" id="1218173"/>
    <lineage>
        <taxon>Bacteria</taxon>
        <taxon>Bacillati</taxon>
        <taxon>Bacillota</taxon>
        <taxon>Bacilli</taxon>
        <taxon>Bacillales</taxon>
        <taxon>Bacillaceae</taxon>
        <taxon>Alkalihalobacillus</taxon>
    </lineage>
</organism>
<dbReference type="InterPro" id="IPR037523">
    <property type="entry name" value="VOC_core"/>
</dbReference>
<dbReference type="AlphaFoldDB" id="A0A094WG06"/>
<comment type="caution">
    <text evidence="2">The sequence shown here is derived from an EMBL/GenBank/DDBJ whole genome shotgun (WGS) entry which is preliminary data.</text>
</comment>
<reference evidence="2 4" key="1">
    <citation type="journal article" date="2014" name="Genome Announc.">
        <title>Draft Genome Sequence of Bacillus alcalophilus AV1934, a Classic Alkaliphile Isolated from Human Feces in 1934.</title>
        <authorList>
            <person name="Attie O."/>
            <person name="Jayaprakash A."/>
            <person name="Shah H."/>
            <person name="Paulsen I.T."/>
            <person name="Morino M."/>
            <person name="Takahashi Y."/>
            <person name="Narumi I."/>
            <person name="Sachidanandam R."/>
            <person name="Satoh K."/>
            <person name="Ito M."/>
            <person name="Krulwich T.A."/>
        </authorList>
    </citation>
    <scope>NUCLEOTIDE SEQUENCE [LARGE SCALE GENOMIC DNA]</scope>
    <source>
        <strain evidence="2 4">AV1934</strain>
    </source>
</reference>
<proteinExistence type="predicted"/>
<dbReference type="SUPFAM" id="SSF54593">
    <property type="entry name" value="Glyoxalase/Bleomycin resistance protein/Dihydroxybiphenyl dioxygenase"/>
    <property type="match status" value="1"/>
</dbReference>
<evidence type="ECO:0000313" key="3">
    <source>
        <dbReference type="EMBL" id="THG89731.1"/>
    </source>
</evidence>
<dbReference type="EMBL" id="ALPT02000111">
    <property type="protein sequence ID" value="KGA95706.1"/>
    <property type="molecule type" value="Genomic_DNA"/>
</dbReference>
<dbReference type="RefSeq" id="WP_003323397.1">
    <property type="nucleotide sequence ID" value="NZ_ALPT02000111.1"/>
</dbReference>
<evidence type="ECO:0000313" key="5">
    <source>
        <dbReference type="Proteomes" id="UP000297014"/>
    </source>
</evidence>
<gene>
    <name evidence="3" type="ORF">AJ85_15485</name>
    <name evidence="2" type="ORF">BALCAV_0220775</name>
</gene>
<dbReference type="OrthoDB" id="9813630at2"/>
<protein>
    <submittedName>
        <fullName evidence="2">Glyoxalase</fullName>
    </submittedName>
</protein>
<evidence type="ECO:0000313" key="4">
    <source>
        <dbReference type="Proteomes" id="UP000002754"/>
    </source>
</evidence>
<dbReference type="STRING" id="1218173.BALCAV_0220775"/>
<dbReference type="Proteomes" id="UP000297014">
    <property type="component" value="Unassembled WGS sequence"/>
</dbReference>
<dbReference type="InterPro" id="IPR029068">
    <property type="entry name" value="Glyas_Bleomycin-R_OHBP_Dase"/>
</dbReference>
<dbReference type="eggNOG" id="COG0346">
    <property type="taxonomic scope" value="Bacteria"/>
</dbReference>
<sequence length="123" mass="13865">MSFQFTAIDHVQLAAPKDCEEEARKFFVELLGMEEIEKPAELKKNGGIWVTAGNVQLHIGVESDFKPAKKAHPALCVSSLSALQKHLEFHQIPFQNDDKIPGVARCFIYDPFGNRIELIDENK</sequence>
<dbReference type="Proteomes" id="UP000002754">
    <property type="component" value="Unassembled WGS sequence"/>
</dbReference>
<dbReference type="PROSITE" id="PS51819">
    <property type="entry name" value="VOC"/>
    <property type="match status" value="1"/>
</dbReference>
<name>A0A094WG06_ALKAL</name>
<keyword evidence="4" id="KW-1185">Reference proteome</keyword>
<evidence type="ECO:0000313" key="2">
    <source>
        <dbReference type="EMBL" id="KGA95706.1"/>
    </source>
</evidence>
<accession>A0A094WG06</accession>
<dbReference type="PANTHER" id="PTHR39175">
    <property type="entry name" value="FAMILY PROTEIN, PUTATIVE (AFU_ORTHOLOGUE AFUA_3G15060)-RELATED"/>
    <property type="match status" value="1"/>
</dbReference>